<evidence type="ECO:0000313" key="2">
    <source>
        <dbReference type="EMBL" id="KKN27130.1"/>
    </source>
</evidence>
<keyword evidence="1" id="KW-1133">Transmembrane helix</keyword>
<sequence>MKFWRRCFTARKNKKGSLQDLLVIMVLVVAFAVGTLIVYKVSDEINTKFQESTDITPQGKTAFSKINNMYPGVIDNSFLLLIIGLCIVALSLAMMVRVHPIFFVFFLIVFIIVIFLCGVFSNIYLEIANNEEMSDVAGNLKFITNIMGKLPLFIGILGFLLAGVMYKLRSMDQQ</sequence>
<organism evidence="2">
    <name type="scientific">marine sediment metagenome</name>
    <dbReference type="NCBI Taxonomy" id="412755"/>
    <lineage>
        <taxon>unclassified sequences</taxon>
        <taxon>metagenomes</taxon>
        <taxon>ecological metagenomes</taxon>
    </lineage>
</organism>
<keyword evidence="1" id="KW-0472">Membrane</keyword>
<keyword evidence="1" id="KW-0812">Transmembrane</keyword>
<evidence type="ECO:0000256" key="1">
    <source>
        <dbReference type="SAM" id="Phobius"/>
    </source>
</evidence>
<comment type="caution">
    <text evidence="2">The sequence shown here is derived from an EMBL/GenBank/DDBJ whole genome shotgun (WGS) entry which is preliminary data.</text>
</comment>
<protein>
    <submittedName>
        <fullName evidence="2">Uncharacterized protein</fullName>
    </submittedName>
</protein>
<feature type="transmembrane region" description="Helical" evidence="1">
    <location>
        <begin position="150"/>
        <end position="168"/>
    </location>
</feature>
<reference evidence="2" key="1">
    <citation type="journal article" date="2015" name="Nature">
        <title>Complex archaea that bridge the gap between prokaryotes and eukaryotes.</title>
        <authorList>
            <person name="Spang A."/>
            <person name="Saw J.H."/>
            <person name="Jorgensen S.L."/>
            <person name="Zaremba-Niedzwiedzka K."/>
            <person name="Martijn J."/>
            <person name="Lind A.E."/>
            <person name="van Eijk R."/>
            <person name="Schleper C."/>
            <person name="Guy L."/>
            <person name="Ettema T.J."/>
        </authorList>
    </citation>
    <scope>NUCLEOTIDE SEQUENCE</scope>
</reference>
<proteinExistence type="predicted"/>
<name>A0A0F9P5I5_9ZZZZ</name>
<accession>A0A0F9P5I5</accession>
<feature type="transmembrane region" description="Helical" evidence="1">
    <location>
        <begin position="78"/>
        <end position="96"/>
    </location>
</feature>
<gene>
    <name evidence="2" type="ORF">LCGC14_0867800</name>
</gene>
<dbReference type="EMBL" id="LAZR01002665">
    <property type="protein sequence ID" value="KKN27130.1"/>
    <property type="molecule type" value="Genomic_DNA"/>
</dbReference>
<feature type="transmembrane region" description="Helical" evidence="1">
    <location>
        <begin position="21"/>
        <end position="39"/>
    </location>
</feature>
<feature type="transmembrane region" description="Helical" evidence="1">
    <location>
        <begin position="103"/>
        <end position="125"/>
    </location>
</feature>
<dbReference type="AlphaFoldDB" id="A0A0F9P5I5"/>